<reference evidence="1 2" key="1">
    <citation type="journal article" date="2001" name="FEMS Microbiol. Lett.">
        <title>Oceanobacillus iheyensis gen. nov., sp. nov., a deep-sea extremely halotolerant and alkaliphilic species isolated from a depth of 1050 m on the Iheya Ridge.</title>
        <authorList>
            <person name="Lu J."/>
            <person name="Nogi Y."/>
            <person name="Takami H."/>
        </authorList>
    </citation>
    <scope>NUCLEOTIDE SEQUENCE [LARGE SCALE GENOMIC DNA]</scope>
    <source>
        <strain evidence="2">DSM 14371 / CIP 107618 / JCM 11309 / KCTC 3954 / HTE831</strain>
    </source>
</reference>
<dbReference type="HOGENOM" id="CLU_3101537_0_0_9"/>
<reference evidence="1 2" key="2">
    <citation type="journal article" date="2002" name="Nucleic Acids Res.">
        <title>Genome sequence of Oceanobacillus iheyensis isolated from the Iheya Ridge and its unexpected adaptive capabilities to extreme environments.</title>
        <authorList>
            <person name="Takami H."/>
            <person name="Takaki Y."/>
            <person name="Uchiyama I."/>
        </authorList>
    </citation>
    <scope>NUCLEOTIDE SEQUENCE [LARGE SCALE GENOMIC DNA]</scope>
    <source>
        <strain evidence="2">DSM 14371 / CIP 107618 / JCM 11309 / KCTC 3954 / HTE831</strain>
    </source>
</reference>
<dbReference type="eggNOG" id="ENOG50308RX">
    <property type="taxonomic scope" value="Bacteria"/>
</dbReference>
<evidence type="ECO:0000313" key="2">
    <source>
        <dbReference type="Proteomes" id="UP000000822"/>
    </source>
</evidence>
<dbReference type="KEGG" id="oih:OB2522"/>
<sequence>MREQEQYQNILQRMIHDTENQKIGSSEELIKQLVEELSMNPNLKKYIHPAR</sequence>
<organism evidence="1 2">
    <name type="scientific">Oceanobacillus iheyensis (strain DSM 14371 / CIP 107618 / JCM 11309 / KCTC 3954 / HTE831)</name>
    <dbReference type="NCBI Taxonomy" id="221109"/>
    <lineage>
        <taxon>Bacteria</taxon>
        <taxon>Bacillati</taxon>
        <taxon>Bacillota</taxon>
        <taxon>Bacilli</taxon>
        <taxon>Bacillales</taxon>
        <taxon>Bacillaceae</taxon>
        <taxon>Oceanobacillus</taxon>
    </lineage>
</organism>
<protein>
    <submittedName>
        <fullName evidence="1">Uncharacterized protein</fullName>
    </submittedName>
</protein>
<dbReference type="Proteomes" id="UP000000822">
    <property type="component" value="Chromosome"/>
</dbReference>
<evidence type="ECO:0000313" key="1">
    <source>
        <dbReference type="EMBL" id="BAC14478.1"/>
    </source>
</evidence>
<gene>
    <name evidence="1" type="ordered locus">OB2522</name>
</gene>
<dbReference type="AlphaFoldDB" id="Q8ENG1"/>
<proteinExistence type="predicted"/>
<keyword evidence="2" id="KW-1185">Reference proteome</keyword>
<dbReference type="EMBL" id="BA000028">
    <property type="protein sequence ID" value="BAC14478.1"/>
    <property type="molecule type" value="Genomic_DNA"/>
</dbReference>
<name>Q8ENG1_OCEIH</name>
<accession>Q8ENG1</accession>
<dbReference type="RefSeq" id="WP_011066915.1">
    <property type="nucleotide sequence ID" value="NC_004193.1"/>
</dbReference>